<feature type="domain" description="NF-kappa-B essential modulator NEMO CC2-LZ" evidence="4">
    <location>
        <begin position="350"/>
        <end position="441"/>
    </location>
</feature>
<reference evidence="5 6" key="1">
    <citation type="submission" date="2024-08" db="EMBL/GenBank/DDBJ databases">
        <authorList>
            <person name="Cucini C."/>
            <person name="Frati F."/>
        </authorList>
    </citation>
    <scope>NUCLEOTIDE SEQUENCE [LARGE SCALE GENOMIC DNA]</scope>
</reference>
<dbReference type="InterPro" id="IPR051301">
    <property type="entry name" value="Optineurin/NFkB_EssMod"/>
</dbReference>
<comment type="caution">
    <text evidence="5">The sequence shown here is derived from an EMBL/GenBank/DDBJ whole genome shotgun (WGS) entry which is preliminary data.</text>
</comment>
<evidence type="ECO:0000256" key="2">
    <source>
        <dbReference type="SAM" id="Coils"/>
    </source>
</evidence>
<organism evidence="5 6">
    <name type="scientific">Orchesella dallaii</name>
    <dbReference type="NCBI Taxonomy" id="48710"/>
    <lineage>
        <taxon>Eukaryota</taxon>
        <taxon>Metazoa</taxon>
        <taxon>Ecdysozoa</taxon>
        <taxon>Arthropoda</taxon>
        <taxon>Hexapoda</taxon>
        <taxon>Collembola</taxon>
        <taxon>Entomobryomorpha</taxon>
        <taxon>Entomobryoidea</taxon>
        <taxon>Orchesellidae</taxon>
        <taxon>Orchesellinae</taxon>
        <taxon>Orchesella</taxon>
    </lineage>
</organism>
<evidence type="ECO:0000256" key="1">
    <source>
        <dbReference type="ARBA" id="ARBA00023054"/>
    </source>
</evidence>
<feature type="compositionally biased region" description="Polar residues" evidence="3">
    <location>
        <begin position="1"/>
        <end position="17"/>
    </location>
</feature>
<dbReference type="EMBL" id="CAXLJM020000122">
    <property type="protein sequence ID" value="CAL8138152.1"/>
    <property type="molecule type" value="Genomic_DNA"/>
</dbReference>
<dbReference type="PANTHER" id="PTHR31553">
    <property type="entry name" value="NF-KAPPA-B ESSENTIAL MODULATOR"/>
    <property type="match status" value="1"/>
</dbReference>
<evidence type="ECO:0000259" key="4">
    <source>
        <dbReference type="Pfam" id="PF16516"/>
    </source>
</evidence>
<evidence type="ECO:0000256" key="3">
    <source>
        <dbReference type="SAM" id="MobiDB-lite"/>
    </source>
</evidence>
<feature type="compositionally biased region" description="Low complexity" evidence="3">
    <location>
        <begin position="129"/>
        <end position="146"/>
    </location>
</feature>
<feature type="region of interest" description="Disordered" evidence="3">
    <location>
        <begin position="1"/>
        <end position="149"/>
    </location>
</feature>
<evidence type="ECO:0000313" key="6">
    <source>
        <dbReference type="Proteomes" id="UP001642540"/>
    </source>
</evidence>
<proteinExistence type="predicted"/>
<gene>
    <name evidence="5" type="ORF">ODALV1_LOCUS27238</name>
</gene>
<accession>A0ABP1RX87</accession>
<keyword evidence="6" id="KW-1185">Reference proteome</keyword>
<evidence type="ECO:0000313" key="5">
    <source>
        <dbReference type="EMBL" id="CAL8138152.1"/>
    </source>
</evidence>
<dbReference type="Gene3D" id="1.20.5.990">
    <property type="entry name" value="Nemo cc2-lz domain - 1d5 darpin complex"/>
    <property type="match status" value="1"/>
</dbReference>
<dbReference type="Pfam" id="PF16516">
    <property type="entry name" value="CC2-LZ"/>
    <property type="match status" value="1"/>
</dbReference>
<sequence length="542" mass="60107">MFSTSNTSGASRDTGGTASVRVNLPGRPDDYYGGDFVEDGSFLVLSTDGLSLSPTTPPGDADESDEDAKNMDIEVLNSADDDETNSSSTCQSGTQAQVLGEDPESSVDSISKIEGQKSDSLNASIRDPATSSVTNMSVTSASSSSTDAHLIESNEEVNLLMAENKKLAELLADSNEKMKQCISTTEKLKTDHEEYKKKHEASRDVINQLRQDNELLKSQISAIQSSANNDGNPQKELQRQTNEVLELTEQLKTVLSVNEKLNDEIREFANSNEELRAELERLRTEKAESDSKFDVLKAEIDTGRQTIAKFHEHRMRNEAELAKMRSELVAAVERNQRMEAVIEEKTKLTESLRRNMEDTVTALERCNLKLNQKEEEVSLLTTQIAAINAESDNRERLEVLEMQCQTYLSDFEKEREERQKLIAEKEELLKQLHLTNQELKQRSDALDACRRQHGHVEPRQAVQADSASREDLGASLDANQGGAAGETGSSETVVIQPKQEAIPPCPICRKTFSSLERLQTHASNCGDLDRFGSGPDDTFVFP</sequence>
<dbReference type="PANTHER" id="PTHR31553:SF1">
    <property type="entry name" value="NF-KAPPA-B ESSENTIAL MODULATOR"/>
    <property type="match status" value="1"/>
</dbReference>
<feature type="region of interest" description="Disordered" evidence="3">
    <location>
        <begin position="451"/>
        <end position="470"/>
    </location>
</feature>
<dbReference type="Proteomes" id="UP001642540">
    <property type="component" value="Unassembled WGS sequence"/>
</dbReference>
<feature type="compositionally biased region" description="Polar residues" evidence="3">
    <location>
        <begin position="85"/>
        <end position="97"/>
    </location>
</feature>
<keyword evidence="1 2" id="KW-0175">Coiled coil</keyword>
<dbReference type="InterPro" id="IPR032419">
    <property type="entry name" value="CC2-LZ_dom"/>
</dbReference>
<name>A0ABP1RX87_9HEXA</name>
<protein>
    <recommendedName>
        <fullName evidence="4">NF-kappa-B essential modulator NEMO CC2-LZ domain-containing protein</fullName>
    </recommendedName>
</protein>
<feature type="coiled-coil region" evidence="2">
    <location>
        <begin position="157"/>
        <end position="442"/>
    </location>
</feature>